<dbReference type="Pfam" id="PF05987">
    <property type="entry name" value="DUF898"/>
    <property type="match status" value="1"/>
</dbReference>
<evidence type="ECO:0000313" key="2">
    <source>
        <dbReference type="EMBL" id="GGJ40047.1"/>
    </source>
</evidence>
<reference evidence="3" key="1">
    <citation type="journal article" date="2019" name="Int. J. Syst. Evol. Microbiol.">
        <title>The Global Catalogue of Microorganisms (GCM) 10K type strain sequencing project: providing services to taxonomists for standard genome sequencing and annotation.</title>
        <authorList>
            <consortium name="The Broad Institute Genomics Platform"/>
            <consortium name="The Broad Institute Genome Sequencing Center for Infectious Disease"/>
            <person name="Wu L."/>
            <person name="Ma J."/>
        </authorList>
    </citation>
    <scope>NUCLEOTIDE SEQUENCE [LARGE SCALE GENOMIC DNA]</scope>
    <source>
        <strain evidence="3">JCM 14370</strain>
    </source>
</reference>
<evidence type="ECO:0008006" key="4">
    <source>
        <dbReference type="Google" id="ProtNLM"/>
    </source>
</evidence>
<keyword evidence="1" id="KW-0472">Membrane</keyword>
<feature type="transmembrane region" description="Helical" evidence="1">
    <location>
        <begin position="29"/>
        <end position="50"/>
    </location>
</feature>
<organism evidence="2 3">
    <name type="scientific">Deinococcus roseus</name>
    <dbReference type="NCBI Taxonomy" id="392414"/>
    <lineage>
        <taxon>Bacteria</taxon>
        <taxon>Thermotogati</taxon>
        <taxon>Deinococcota</taxon>
        <taxon>Deinococci</taxon>
        <taxon>Deinococcales</taxon>
        <taxon>Deinococcaceae</taxon>
        <taxon>Deinococcus</taxon>
    </lineage>
</organism>
<dbReference type="Proteomes" id="UP000632222">
    <property type="component" value="Unassembled WGS sequence"/>
</dbReference>
<keyword evidence="1" id="KW-1133">Transmembrane helix</keyword>
<accession>A0ABQ2D0V8</accession>
<keyword evidence="1" id="KW-0812">Transmembrane</keyword>
<feature type="transmembrane region" description="Helical" evidence="1">
    <location>
        <begin position="293"/>
        <end position="312"/>
    </location>
</feature>
<dbReference type="InterPro" id="IPR010295">
    <property type="entry name" value="DUF898"/>
</dbReference>
<sequence>MNELTLEKPTQATPKLHRFEFTGNANEYFRIWIVNLFLSIITLGIYAAWAKVRARQYLYANTRLDGQSFEYLGNPISILKGNIVVGVGAAVYFLAQYYEIKWLYAVLAIFALIYPYLIYKSLRFMASNSAYRNVRFKFWGSSGDAYKYYLLWMLLMPLTGGIIFPLIQFYQRRYLLDNVALGTAQARFTGNSSPFWRVYLISYGIGFVFSIVVGVVLLGAAMGQVYSGGDGLSDLVGTYIIMGVFYIIALLGGVALQQYIYAQLMNYSLENTTLKDGQIRFRSKLNHWTLMKIQLVNILAIAVSLGLLSPWAKIRYMQYVLSRIGVVAVPGALDEIAAIGSEEENALGDAAVGFFDLDIGL</sequence>
<evidence type="ECO:0000313" key="3">
    <source>
        <dbReference type="Proteomes" id="UP000632222"/>
    </source>
</evidence>
<proteinExistence type="predicted"/>
<keyword evidence="3" id="KW-1185">Reference proteome</keyword>
<feature type="transmembrane region" description="Helical" evidence="1">
    <location>
        <begin position="200"/>
        <end position="223"/>
    </location>
</feature>
<feature type="transmembrane region" description="Helical" evidence="1">
    <location>
        <begin position="149"/>
        <end position="170"/>
    </location>
</feature>
<gene>
    <name evidence="2" type="ORF">GCM10008938_27580</name>
</gene>
<name>A0ABQ2D0V8_9DEIO</name>
<evidence type="ECO:0000256" key="1">
    <source>
        <dbReference type="SAM" id="Phobius"/>
    </source>
</evidence>
<feature type="transmembrane region" description="Helical" evidence="1">
    <location>
        <begin position="101"/>
        <end position="119"/>
    </location>
</feature>
<feature type="transmembrane region" description="Helical" evidence="1">
    <location>
        <begin position="71"/>
        <end position="95"/>
    </location>
</feature>
<dbReference type="EMBL" id="BMOD01000010">
    <property type="protein sequence ID" value="GGJ40047.1"/>
    <property type="molecule type" value="Genomic_DNA"/>
</dbReference>
<dbReference type="RefSeq" id="WP_189003285.1">
    <property type="nucleotide sequence ID" value="NZ_BMOD01000010.1"/>
</dbReference>
<feature type="transmembrane region" description="Helical" evidence="1">
    <location>
        <begin position="235"/>
        <end position="260"/>
    </location>
</feature>
<comment type="caution">
    <text evidence="2">The sequence shown here is derived from an EMBL/GenBank/DDBJ whole genome shotgun (WGS) entry which is preliminary data.</text>
</comment>
<protein>
    <recommendedName>
        <fullName evidence="4">DUF898 domain-containing protein</fullName>
    </recommendedName>
</protein>